<sequence>MLYQQRYYRLFLLAILYLLAPSCHCKKEHIDPAPPVQQQDNYLVTAIRINGIPKDSLVYNNQLQLTERWDYNTSYRQWQNYTTFLYNADGYLKIARHYNENDNTLKSLSQKDSLMWAPGTLTIYTTFYRNLGDEISGYDTSRYLQDDARRFTLIGYTDTLPFVFGRMMSYEKYFYDQRDIRQYHIVNYVEPIDLPPTTEAYQYDMTYGNQSNPLYPYLAKNPLLLRMVTADLQNNIWKGYPFLASEHYVTSIRYETAASASVTIPVTYFTPDTMHDPQEQRLASGTTISYRYRVVKQ</sequence>
<dbReference type="RefSeq" id="WP_168872052.1">
    <property type="nucleotide sequence ID" value="NZ_JABAIA010000002.1"/>
</dbReference>
<evidence type="ECO:0000313" key="2">
    <source>
        <dbReference type="EMBL" id="NLR66103.1"/>
    </source>
</evidence>
<feature type="signal peptide" evidence="1">
    <location>
        <begin position="1"/>
        <end position="25"/>
    </location>
</feature>
<evidence type="ECO:0000256" key="1">
    <source>
        <dbReference type="SAM" id="SignalP"/>
    </source>
</evidence>
<proteinExistence type="predicted"/>
<protein>
    <recommendedName>
        <fullName evidence="4">DUF4595 domain-containing protein</fullName>
    </recommendedName>
</protein>
<evidence type="ECO:0000313" key="3">
    <source>
        <dbReference type="Proteomes" id="UP000570474"/>
    </source>
</evidence>
<dbReference type="AlphaFoldDB" id="A0A847RSR7"/>
<gene>
    <name evidence="2" type="ORF">HGH92_17480</name>
</gene>
<keyword evidence="1" id="KW-0732">Signal</keyword>
<dbReference type="Proteomes" id="UP000570474">
    <property type="component" value="Unassembled WGS sequence"/>
</dbReference>
<keyword evidence="3" id="KW-1185">Reference proteome</keyword>
<dbReference type="EMBL" id="JABAIA010000002">
    <property type="protein sequence ID" value="NLR66103.1"/>
    <property type="molecule type" value="Genomic_DNA"/>
</dbReference>
<name>A0A847RSR7_9BACT</name>
<reference evidence="2 3" key="1">
    <citation type="submission" date="2020-04" db="EMBL/GenBank/DDBJ databases">
        <authorList>
            <person name="Yin C."/>
        </authorList>
    </citation>
    <scope>NUCLEOTIDE SEQUENCE [LARGE SCALE GENOMIC DNA]</scope>
    <source>
        <strain evidence="2 3">Ae27</strain>
    </source>
</reference>
<accession>A0A847RSR7</accession>
<feature type="chain" id="PRO_5032523485" description="DUF4595 domain-containing protein" evidence="1">
    <location>
        <begin position="26"/>
        <end position="297"/>
    </location>
</feature>
<evidence type="ECO:0008006" key="4">
    <source>
        <dbReference type="Google" id="ProtNLM"/>
    </source>
</evidence>
<organism evidence="2 3">
    <name type="scientific">Chitinophaga varians</name>
    <dbReference type="NCBI Taxonomy" id="2202339"/>
    <lineage>
        <taxon>Bacteria</taxon>
        <taxon>Pseudomonadati</taxon>
        <taxon>Bacteroidota</taxon>
        <taxon>Chitinophagia</taxon>
        <taxon>Chitinophagales</taxon>
        <taxon>Chitinophagaceae</taxon>
        <taxon>Chitinophaga</taxon>
    </lineage>
</organism>
<comment type="caution">
    <text evidence="2">The sequence shown here is derived from an EMBL/GenBank/DDBJ whole genome shotgun (WGS) entry which is preliminary data.</text>
</comment>